<feature type="region of interest" description="Disordered" evidence="1">
    <location>
        <begin position="130"/>
        <end position="455"/>
    </location>
</feature>
<dbReference type="Proteomes" id="UP000311382">
    <property type="component" value="Unassembled WGS sequence"/>
</dbReference>
<proteinExistence type="predicted"/>
<evidence type="ECO:0000313" key="2">
    <source>
        <dbReference type="EMBL" id="TNY19912.1"/>
    </source>
</evidence>
<comment type="caution">
    <text evidence="2">The sequence shown here is derived from an EMBL/GenBank/DDBJ whole genome shotgun (WGS) entry which is preliminary data.</text>
</comment>
<feature type="compositionally biased region" description="Polar residues" evidence="1">
    <location>
        <begin position="422"/>
        <end position="433"/>
    </location>
</feature>
<feature type="compositionally biased region" description="Basic and acidic residues" evidence="1">
    <location>
        <begin position="130"/>
        <end position="150"/>
    </location>
</feature>
<accession>A0A5C5FUM9</accession>
<sequence>MYAPLPATIPLVLAPASPLPPDFDASAHTWAKLLADTDRPRRRLTVPHVAPAALGLPQLVSTGVSGRWGSSQHGQAQAPPWVLARSTRRSKEERKRDMAEQRAWEELGVAGLPRDERQALEWEQVKRDWRAKRDSARNTVEVEAKAERRMSGARKSTGTLSGHFASSKATVSARPAASKKRPPSSPPSTQVPSPPPAPLPVSSSDKAAAATRKSRPSGSTSFPSLSSINSAGREVGSPAPRRVASAQSLARDAAEGVLSDGDGDEDDEILSERGCTQMLLPDPTPSVPAQSSRAPRPSTTSSSSAKSSTVAANRAAPFSSPGLRPSAPAPAAGITISTPHGGAPAARRATTKQQLPSPAASPRLRTGTRSPTPPHQSLLAPKRPAAPSRAATTQLSSLSVPGGAGAAAVTADKPALHRLSSIARTGSVLSGRSTAGEGEGDEPGWERFLEEDARD</sequence>
<name>A0A5C5FUM9_9BASI</name>
<dbReference type="AlphaFoldDB" id="A0A5C5FUM9"/>
<feature type="compositionally biased region" description="Low complexity" evidence="1">
    <location>
        <begin position="291"/>
        <end position="308"/>
    </location>
</feature>
<reference evidence="2 3" key="1">
    <citation type="submission" date="2019-03" db="EMBL/GenBank/DDBJ databases">
        <title>Rhodosporidium diobovatum UCD-FST 08-225 genome sequencing, assembly, and annotation.</title>
        <authorList>
            <person name="Fakankun I.U."/>
            <person name="Fristensky B."/>
            <person name="Levin D.B."/>
        </authorList>
    </citation>
    <scope>NUCLEOTIDE SEQUENCE [LARGE SCALE GENOMIC DNA]</scope>
    <source>
        <strain evidence="2 3">UCD-FST 08-225</strain>
    </source>
</reference>
<feature type="compositionally biased region" description="Low complexity" evidence="1">
    <location>
        <begin position="377"/>
        <end position="391"/>
    </location>
</feature>
<feature type="compositionally biased region" description="Basic and acidic residues" evidence="1">
    <location>
        <begin position="444"/>
        <end position="455"/>
    </location>
</feature>
<feature type="compositionally biased region" description="Low complexity" evidence="1">
    <location>
        <begin position="216"/>
        <end position="227"/>
    </location>
</feature>
<keyword evidence="3" id="KW-1185">Reference proteome</keyword>
<evidence type="ECO:0000313" key="3">
    <source>
        <dbReference type="Proteomes" id="UP000311382"/>
    </source>
</evidence>
<gene>
    <name evidence="2" type="ORF">DMC30DRAFT_417463</name>
</gene>
<organism evidence="2 3">
    <name type="scientific">Rhodotorula diobovata</name>
    <dbReference type="NCBI Taxonomy" id="5288"/>
    <lineage>
        <taxon>Eukaryota</taxon>
        <taxon>Fungi</taxon>
        <taxon>Dikarya</taxon>
        <taxon>Basidiomycota</taxon>
        <taxon>Pucciniomycotina</taxon>
        <taxon>Microbotryomycetes</taxon>
        <taxon>Sporidiobolales</taxon>
        <taxon>Sporidiobolaceae</taxon>
        <taxon>Rhodotorula</taxon>
    </lineage>
</organism>
<dbReference type="EMBL" id="SOZI01000081">
    <property type="protein sequence ID" value="TNY19912.1"/>
    <property type="molecule type" value="Genomic_DNA"/>
</dbReference>
<protein>
    <submittedName>
        <fullName evidence="2">Proteophosphoglycan 5</fullName>
    </submittedName>
</protein>
<evidence type="ECO:0000256" key="1">
    <source>
        <dbReference type="SAM" id="MobiDB-lite"/>
    </source>
</evidence>